<accession>A0A0F5IBS2</accession>
<organism evidence="2 3">
    <name type="scientific">Bacillus thermotolerans</name>
    <name type="common">Quasibacillus thermotolerans</name>
    <dbReference type="NCBI Taxonomy" id="1221996"/>
    <lineage>
        <taxon>Bacteria</taxon>
        <taxon>Bacillati</taxon>
        <taxon>Bacillota</taxon>
        <taxon>Bacilli</taxon>
        <taxon>Bacillales</taxon>
        <taxon>Bacillaceae</taxon>
        <taxon>Bacillus</taxon>
    </lineage>
</organism>
<evidence type="ECO:0000256" key="1">
    <source>
        <dbReference type="SAM" id="Coils"/>
    </source>
</evidence>
<proteinExistence type="predicted"/>
<gene>
    <name evidence="2" type="ORF">QY95_03078</name>
</gene>
<keyword evidence="3" id="KW-1185">Reference proteome</keyword>
<sequence length="208" mass="24497">MSNRLVKCYGYCGEKHPQSIMQKISGKNYCPPCYEKRKAEEAERQKLNKYIAKIFNMKYPDTALLAQVKRFHDQDGYSYKNIRFTLQYIIEIKKIRLQRNYGILLVGNYHDEMIEYYKNLKKRNKETKERIKKNHARPLAKTVLMFKDGELIKTFKSSREAGKYAVENGICSYGWVGRSLSTGEATKPTRNFPVGGYRFVYEDDKIKL</sequence>
<dbReference type="EMBL" id="JWIR02000006">
    <property type="protein sequence ID" value="KKB42971.1"/>
    <property type="molecule type" value="Genomic_DNA"/>
</dbReference>
<protein>
    <submittedName>
        <fullName evidence="2">Uncharacterized protein</fullName>
    </submittedName>
</protein>
<dbReference type="OrthoDB" id="2875055at2"/>
<evidence type="ECO:0000313" key="2">
    <source>
        <dbReference type="EMBL" id="KKB42971.1"/>
    </source>
</evidence>
<dbReference type="AlphaFoldDB" id="A0A0F5IBS2"/>
<dbReference type="Proteomes" id="UP000031563">
    <property type="component" value="Unassembled WGS sequence"/>
</dbReference>
<feature type="coiled-coil region" evidence="1">
    <location>
        <begin position="110"/>
        <end position="137"/>
    </location>
</feature>
<comment type="caution">
    <text evidence="2">The sequence shown here is derived from an EMBL/GenBank/DDBJ whole genome shotgun (WGS) entry which is preliminary data.</text>
</comment>
<name>A0A0F5IBS2_BACTR</name>
<reference evidence="2" key="1">
    <citation type="submission" date="2015-02" db="EMBL/GenBank/DDBJ databases">
        <title>Genome Assembly of Bacillaceae bacterium MTCC 8252.</title>
        <authorList>
            <person name="Verma A."/>
            <person name="Khatri I."/>
            <person name="Mual P."/>
            <person name="Subramanian S."/>
            <person name="Krishnamurthi S."/>
        </authorList>
    </citation>
    <scope>NUCLEOTIDE SEQUENCE [LARGE SCALE GENOMIC DNA]</scope>
    <source>
        <strain evidence="2">MTCC 8252</strain>
    </source>
</reference>
<dbReference type="RefSeq" id="WP_052717120.1">
    <property type="nucleotide sequence ID" value="NZ_JWIQ02000012.1"/>
</dbReference>
<keyword evidence="1" id="KW-0175">Coiled coil</keyword>
<evidence type="ECO:0000313" key="3">
    <source>
        <dbReference type="Proteomes" id="UP000031563"/>
    </source>
</evidence>